<comment type="caution">
    <text evidence="2">The sequence shown here is derived from an EMBL/GenBank/DDBJ whole genome shotgun (WGS) entry which is preliminary data.</text>
</comment>
<evidence type="ECO:0000256" key="1">
    <source>
        <dbReference type="SAM" id="MobiDB-lite"/>
    </source>
</evidence>
<accession>A0A392UAE2</accession>
<dbReference type="Proteomes" id="UP000265520">
    <property type="component" value="Unassembled WGS sequence"/>
</dbReference>
<keyword evidence="3" id="KW-1185">Reference proteome</keyword>
<dbReference type="AlphaFoldDB" id="A0A392UAE2"/>
<sequence>APENTTWENWEDLCMDYNLEDKVNFEEGSIDTDKGGAGSNGPEDNIESNIAGKPKRNIVTP</sequence>
<protein>
    <submittedName>
        <fullName evidence="2">Uncharacterized protein</fullName>
    </submittedName>
</protein>
<proteinExistence type="predicted"/>
<evidence type="ECO:0000313" key="3">
    <source>
        <dbReference type="Proteomes" id="UP000265520"/>
    </source>
</evidence>
<organism evidence="2 3">
    <name type="scientific">Trifolium medium</name>
    <dbReference type="NCBI Taxonomy" id="97028"/>
    <lineage>
        <taxon>Eukaryota</taxon>
        <taxon>Viridiplantae</taxon>
        <taxon>Streptophyta</taxon>
        <taxon>Embryophyta</taxon>
        <taxon>Tracheophyta</taxon>
        <taxon>Spermatophyta</taxon>
        <taxon>Magnoliopsida</taxon>
        <taxon>eudicotyledons</taxon>
        <taxon>Gunneridae</taxon>
        <taxon>Pentapetalae</taxon>
        <taxon>rosids</taxon>
        <taxon>fabids</taxon>
        <taxon>Fabales</taxon>
        <taxon>Fabaceae</taxon>
        <taxon>Papilionoideae</taxon>
        <taxon>50 kb inversion clade</taxon>
        <taxon>NPAAA clade</taxon>
        <taxon>Hologalegina</taxon>
        <taxon>IRL clade</taxon>
        <taxon>Trifolieae</taxon>
        <taxon>Trifolium</taxon>
    </lineage>
</organism>
<reference evidence="2 3" key="1">
    <citation type="journal article" date="2018" name="Front. Plant Sci.">
        <title>Red Clover (Trifolium pratense) and Zigzag Clover (T. medium) - A Picture of Genomic Similarities and Differences.</title>
        <authorList>
            <person name="Dluhosova J."/>
            <person name="Istvanek J."/>
            <person name="Nedelnik J."/>
            <person name="Repkova J."/>
        </authorList>
    </citation>
    <scope>NUCLEOTIDE SEQUENCE [LARGE SCALE GENOMIC DNA]</scope>
    <source>
        <strain evidence="3">cv. 10/8</strain>
        <tissue evidence="2">Leaf</tissue>
    </source>
</reference>
<feature type="non-terminal residue" evidence="2">
    <location>
        <position position="1"/>
    </location>
</feature>
<dbReference type="EMBL" id="LXQA010741063">
    <property type="protein sequence ID" value="MCI68695.1"/>
    <property type="molecule type" value="Genomic_DNA"/>
</dbReference>
<name>A0A392UAE2_9FABA</name>
<feature type="region of interest" description="Disordered" evidence="1">
    <location>
        <begin position="27"/>
        <end position="61"/>
    </location>
</feature>
<evidence type="ECO:0000313" key="2">
    <source>
        <dbReference type="EMBL" id="MCI68695.1"/>
    </source>
</evidence>